<evidence type="ECO:0000313" key="2">
    <source>
        <dbReference type="EMBL" id="MEJ8859871.1"/>
    </source>
</evidence>
<dbReference type="RefSeq" id="WP_340339904.1">
    <property type="nucleotide sequence ID" value="NZ_JBBKZS010000041.1"/>
</dbReference>
<dbReference type="PROSITE" id="PS51257">
    <property type="entry name" value="PROKAR_LIPOPROTEIN"/>
    <property type="match status" value="1"/>
</dbReference>
<reference evidence="2 3" key="1">
    <citation type="submission" date="2024-03" db="EMBL/GenBank/DDBJ databases">
        <title>Novel species of the genus Variovorax.</title>
        <authorList>
            <person name="Liu Q."/>
            <person name="Xin Y.-H."/>
        </authorList>
    </citation>
    <scope>NUCLEOTIDE SEQUENCE [LARGE SCALE GENOMIC DNA]</scope>
    <source>
        <strain evidence="2 3">KACC 18901</strain>
    </source>
</reference>
<sequence length="62" mass="6269">MLKATLFLMSLVLSVGLFMALGFAAVTGCFGLCLLTVVLSSQGVESSDVASQSGTRPTTLAG</sequence>
<comment type="caution">
    <text evidence="2">The sequence shown here is derived from an EMBL/GenBank/DDBJ whole genome shotgun (WGS) entry which is preliminary data.</text>
</comment>
<organism evidence="2 3">
    <name type="scientific">Variovorax robiniae</name>
    <dbReference type="NCBI Taxonomy" id="1836199"/>
    <lineage>
        <taxon>Bacteria</taxon>
        <taxon>Pseudomonadati</taxon>
        <taxon>Pseudomonadota</taxon>
        <taxon>Betaproteobacteria</taxon>
        <taxon>Burkholderiales</taxon>
        <taxon>Comamonadaceae</taxon>
        <taxon>Variovorax</taxon>
    </lineage>
</organism>
<evidence type="ECO:0000256" key="1">
    <source>
        <dbReference type="SAM" id="MobiDB-lite"/>
    </source>
</evidence>
<name>A0ABU8XJ36_9BURK</name>
<feature type="region of interest" description="Disordered" evidence="1">
    <location>
        <begin position="43"/>
        <end position="62"/>
    </location>
</feature>
<dbReference type="EMBL" id="JBBKZS010000041">
    <property type="protein sequence ID" value="MEJ8859871.1"/>
    <property type="molecule type" value="Genomic_DNA"/>
</dbReference>
<protein>
    <recommendedName>
        <fullName evidence="4">DUF2892 domain-containing protein</fullName>
    </recommendedName>
</protein>
<accession>A0ABU8XJ36</accession>
<evidence type="ECO:0008006" key="4">
    <source>
        <dbReference type="Google" id="ProtNLM"/>
    </source>
</evidence>
<proteinExistence type="predicted"/>
<dbReference type="Proteomes" id="UP001367030">
    <property type="component" value="Unassembled WGS sequence"/>
</dbReference>
<evidence type="ECO:0000313" key="3">
    <source>
        <dbReference type="Proteomes" id="UP001367030"/>
    </source>
</evidence>
<gene>
    <name evidence="2" type="ORF">WKW79_35350</name>
</gene>
<keyword evidence="3" id="KW-1185">Reference proteome</keyword>